<reference evidence="1" key="1">
    <citation type="submission" date="2016-03" db="EMBL/GenBank/DDBJ databases">
        <authorList>
            <person name="Ploux O."/>
        </authorList>
    </citation>
    <scope>NUCLEOTIDE SEQUENCE</scope>
    <source>
        <tissue evidence="1">Mantle</tissue>
    </source>
</reference>
<accession>A0A194AJX8</accession>
<name>A0A194AJX8_PINFU</name>
<evidence type="ECO:0000313" key="1">
    <source>
        <dbReference type="EMBL" id="JAS03619.1"/>
    </source>
</evidence>
<proteinExistence type="predicted"/>
<sequence length="99" mass="11253">MDNSWNLSNTDLLQQIGTLMWANQEGSNAPDLVKNLAMAKIANELYCRMTGEREVETLRNQTILAIAKYVKENPKASKEELAKEIGKQITLFSQRLQKI</sequence>
<dbReference type="AlphaFoldDB" id="A0A194AJX8"/>
<organism evidence="1">
    <name type="scientific">Pinctada fucata</name>
    <name type="common">Akoya pearl oyster</name>
    <name type="synonym">Pinctada imbricata fucata</name>
    <dbReference type="NCBI Taxonomy" id="50426"/>
    <lineage>
        <taxon>Eukaryota</taxon>
        <taxon>Metazoa</taxon>
        <taxon>Spiralia</taxon>
        <taxon>Lophotrochozoa</taxon>
        <taxon>Mollusca</taxon>
        <taxon>Bivalvia</taxon>
        <taxon>Autobranchia</taxon>
        <taxon>Pteriomorphia</taxon>
        <taxon>Pterioida</taxon>
        <taxon>Pterioidea</taxon>
        <taxon>Pteriidae</taxon>
        <taxon>Pinctada</taxon>
    </lineage>
</organism>
<dbReference type="EMBL" id="GELH01000654">
    <property type="protein sequence ID" value="JAS03618.1"/>
    <property type="molecule type" value="Transcribed_RNA"/>
</dbReference>
<dbReference type="EMBL" id="GELH01000653">
    <property type="protein sequence ID" value="JAS03619.1"/>
    <property type="molecule type" value="Transcribed_RNA"/>
</dbReference>
<protein>
    <submittedName>
        <fullName evidence="1">Uncharacterized protein</fullName>
    </submittedName>
</protein>